<sequence length="124" mass="12998">MNQAGETLEATRLQDAVEAIAITPEAATKLVDGYRATFKSKFGRQPESLEDKHRIAAQIIGRYSKISAAVGAVTAVPSVVPGFGTAVAVLGGGAAQLAAALKLQIDMCMCLVEVYESELTSEDK</sequence>
<name>A0ABT2HS61_9MICC</name>
<evidence type="ECO:0000313" key="2">
    <source>
        <dbReference type="Proteomes" id="UP001205046"/>
    </source>
</evidence>
<reference evidence="1 2" key="1">
    <citation type="submission" date="2022-04" db="EMBL/GenBank/DDBJ databases">
        <title>Human microbiome associated bacterial genomes.</title>
        <authorList>
            <person name="Sandstrom S."/>
            <person name="Salamzade R."/>
            <person name="Kalan L.R."/>
        </authorList>
    </citation>
    <scope>NUCLEOTIDE SEQUENCE [LARGE SCALE GENOMIC DNA]</scope>
    <source>
        <strain evidence="2">p3-SID767</strain>
    </source>
</reference>
<organism evidence="1 2">
    <name type="scientific">Nesterenkonia massiliensis</name>
    <dbReference type="NCBI Taxonomy" id="1232429"/>
    <lineage>
        <taxon>Bacteria</taxon>
        <taxon>Bacillati</taxon>
        <taxon>Actinomycetota</taxon>
        <taxon>Actinomycetes</taxon>
        <taxon>Micrococcales</taxon>
        <taxon>Micrococcaceae</taxon>
        <taxon>Nesterenkonia</taxon>
    </lineage>
</organism>
<gene>
    <name evidence="1" type="ORF">M3B43_09430</name>
</gene>
<comment type="caution">
    <text evidence="1">The sequence shown here is derived from an EMBL/GenBank/DDBJ whole genome shotgun (WGS) entry which is preliminary data.</text>
</comment>
<evidence type="ECO:0000313" key="1">
    <source>
        <dbReference type="EMBL" id="MCT1607542.1"/>
    </source>
</evidence>
<dbReference type="Proteomes" id="UP001205046">
    <property type="component" value="Unassembled WGS sequence"/>
</dbReference>
<keyword evidence="2" id="KW-1185">Reference proteome</keyword>
<protein>
    <submittedName>
        <fullName evidence="1">Uncharacterized protein</fullName>
    </submittedName>
</protein>
<proteinExistence type="predicted"/>
<dbReference type="RefSeq" id="WP_260073443.1">
    <property type="nucleotide sequence ID" value="NZ_JALXMO010000028.1"/>
</dbReference>
<dbReference type="EMBL" id="JALXMO010000028">
    <property type="protein sequence ID" value="MCT1607542.1"/>
    <property type="molecule type" value="Genomic_DNA"/>
</dbReference>
<accession>A0ABT2HS61</accession>